<keyword evidence="1" id="KW-0472">Membrane</keyword>
<dbReference type="AlphaFoldDB" id="A0A399DSY5"/>
<feature type="transmembrane region" description="Helical" evidence="1">
    <location>
        <begin position="75"/>
        <end position="101"/>
    </location>
</feature>
<dbReference type="Proteomes" id="UP000265715">
    <property type="component" value="Unassembled WGS sequence"/>
</dbReference>
<sequence length="114" mass="12644">MQRLPWARGRPARYKALASALLLIGLASAVFWLSLRLGMPGAQPSLYTPEGLPLDALYLCSNAAWSSLEDAPRRAILQAVGIGLLIPLPFLLVGGIAYRLYRSSHNHRRSEWEF</sequence>
<accession>A0A399DSY5</accession>
<gene>
    <name evidence="2" type="ORF">Mterra_03990</name>
</gene>
<dbReference type="EMBL" id="QXDL01000362">
    <property type="protein sequence ID" value="RIH75315.1"/>
    <property type="molecule type" value="Genomic_DNA"/>
</dbReference>
<evidence type="ECO:0000313" key="3">
    <source>
        <dbReference type="Proteomes" id="UP000265715"/>
    </source>
</evidence>
<proteinExistence type="predicted"/>
<protein>
    <submittedName>
        <fullName evidence="2">Uncharacterized protein</fullName>
    </submittedName>
</protein>
<organism evidence="2 3">
    <name type="scientific">Calidithermus terrae</name>
    <dbReference type="NCBI Taxonomy" id="1408545"/>
    <lineage>
        <taxon>Bacteria</taxon>
        <taxon>Thermotogati</taxon>
        <taxon>Deinococcota</taxon>
        <taxon>Deinococci</taxon>
        <taxon>Thermales</taxon>
        <taxon>Thermaceae</taxon>
        <taxon>Calidithermus</taxon>
    </lineage>
</organism>
<keyword evidence="1" id="KW-1133">Transmembrane helix</keyword>
<dbReference type="RefSeq" id="WP_147373009.1">
    <property type="nucleotide sequence ID" value="NZ_QXDL01000362.1"/>
</dbReference>
<evidence type="ECO:0000256" key="1">
    <source>
        <dbReference type="SAM" id="Phobius"/>
    </source>
</evidence>
<evidence type="ECO:0000313" key="2">
    <source>
        <dbReference type="EMBL" id="RIH75315.1"/>
    </source>
</evidence>
<reference evidence="2 3" key="1">
    <citation type="submission" date="2018-08" db="EMBL/GenBank/DDBJ databases">
        <title>Meiothermus terrae DSM 26712 genome sequencing project.</title>
        <authorList>
            <person name="Da Costa M.S."/>
            <person name="Albuquerque L."/>
            <person name="Raposo P."/>
            <person name="Froufe H.J.C."/>
            <person name="Barroso C.S."/>
            <person name="Egas C."/>
        </authorList>
    </citation>
    <scope>NUCLEOTIDE SEQUENCE [LARGE SCALE GENOMIC DNA]</scope>
    <source>
        <strain evidence="2 3">DSM 26712</strain>
    </source>
</reference>
<keyword evidence="1" id="KW-0812">Transmembrane</keyword>
<comment type="caution">
    <text evidence="2">The sequence shown here is derived from an EMBL/GenBank/DDBJ whole genome shotgun (WGS) entry which is preliminary data.</text>
</comment>
<keyword evidence="3" id="KW-1185">Reference proteome</keyword>
<feature type="transmembrane region" description="Helical" evidence="1">
    <location>
        <begin position="12"/>
        <end position="35"/>
    </location>
</feature>
<name>A0A399DSY5_9DEIN</name>
<dbReference type="OrthoDB" id="10005689at2"/>